<dbReference type="AlphaFoldDB" id="Q1MQ40"/>
<dbReference type="STRING" id="363253.LI0833"/>
<gene>
    <name evidence="1" type="ordered locus">LI0833</name>
</gene>
<dbReference type="KEGG" id="lip:LI0833"/>
<evidence type="ECO:0000313" key="1">
    <source>
        <dbReference type="EMBL" id="CAJ54887.1"/>
    </source>
</evidence>
<sequence>MKLFQFIKNKKNKPETVSGMLQTTTSDTAQSLLTLEQWGNISFGLTPGRLRSILQAADEGNITEQHQLFSDMEDRCEHLAAEISKRKRAILTLDWEIVPARKDNPTAIKIADAIREQFNSIYSIEDLLLDMADAIGHGFSAIEIEWEYDGHIHIPKAFHHRPQSWFQMLPQNKNVLRLRNKDPEGDPLWPLGWVIRTHRSRSGWLPRAGLFRVVAWAYLVRSYALEASINYVQIHGLPFRIGKYHIGSSSSDKRALLRALQTLGKDAAGIIPSGMEIIFQSPTNTSHDLPGQLVTRCELGMSKAILGGTLTTQADGQTSTNALGKVHNEVRRDLMVTDALQISSTISKQLIMPMAALNCKVEDTTLLPSFRFDTRAAVEVGIYADALPKLSPIMDISAQWAHDKLKIPKALSKDDILGSHIR</sequence>
<evidence type="ECO:0008006" key="3">
    <source>
        <dbReference type="Google" id="ProtNLM"/>
    </source>
</evidence>
<proteinExistence type="predicted"/>
<name>Q1MQ40_LAWIP</name>
<accession>Q1MQ40</accession>
<dbReference type="Pfam" id="PF06074">
    <property type="entry name" value="Portal_Mu"/>
    <property type="match status" value="1"/>
</dbReference>
<dbReference type="InterPro" id="IPR009279">
    <property type="entry name" value="Portal_Mu"/>
</dbReference>
<dbReference type="Proteomes" id="UP000002430">
    <property type="component" value="Chromosome"/>
</dbReference>
<dbReference type="EMBL" id="AM180252">
    <property type="protein sequence ID" value="CAJ54887.1"/>
    <property type="molecule type" value="Genomic_DNA"/>
</dbReference>
<dbReference type="OrthoDB" id="9797300at2"/>
<protein>
    <recommendedName>
        <fullName evidence="3">Mu-like prophage protein gp29</fullName>
    </recommendedName>
</protein>
<dbReference type="RefSeq" id="WP_011526916.1">
    <property type="nucleotide sequence ID" value="NC_008011.1"/>
</dbReference>
<keyword evidence="2" id="KW-1185">Reference proteome</keyword>
<evidence type="ECO:0000313" key="2">
    <source>
        <dbReference type="Proteomes" id="UP000002430"/>
    </source>
</evidence>
<dbReference type="eggNOG" id="COG4383">
    <property type="taxonomic scope" value="Bacteria"/>
</dbReference>
<reference evidence="1 2" key="1">
    <citation type="submission" date="2005-11" db="EMBL/GenBank/DDBJ databases">
        <title>The complete genome sequence of Lawsonia intracellularis: the causative agent of proliferative enteropathy.</title>
        <authorList>
            <person name="Kaur K."/>
            <person name="Zhang Q."/>
            <person name="Beckler D."/>
            <person name="Munir S."/>
            <person name="Li L."/>
            <person name="Kinsley K."/>
            <person name="Herron L."/>
            <person name="Peterson A."/>
            <person name="May B."/>
            <person name="Singh S."/>
            <person name="Gebhart C."/>
            <person name="Kapur V."/>
        </authorList>
    </citation>
    <scope>NUCLEOTIDE SEQUENCE [LARGE SCALE GENOMIC DNA]</scope>
    <source>
        <strain evidence="1 2">PHE/MN1-00</strain>
    </source>
</reference>
<organism evidence="1 2">
    <name type="scientific">Lawsonia intracellularis (strain PHE/MN1-00)</name>
    <dbReference type="NCBI Taxonomy" id="363253"/>
    <lineage>
        <taxon>Bacteria</taxon>
        <taxon>Pseudomonadati</taxon>
        <taxon>Thermodesulfobacteriota</taxon>
        <taxon>Desulfovibrionia</taxon>
        <taxon>Desulfovibrionales</taxon>
        <taxon>Desulfovibrionaceae</taxon>
        <taxon>Lawsonia</taxon>
    </lineage>
</organism>
<dbReference type="HOGENOM" id="CLU_036594_0_0_7"/>